<dbReference type="Pfam" id="PF13898">
    <property type="entry name" value="MINDY-3_4_CD"/>
    <property type="match status" value="2"/>
</dbReference>
<organism evidence="5 6">
    <name type="scientific">Aythya fuligula</name>
    <name type="common">Tufted duck</name>
    <name type="synonym">Anas fuligula</name>
    <dbReference type="NCBI Taxonomy" id="219594"/>
    <lineage>
        <taxon>Eukaryota</taxon>
        <taxon>Metazoa</taxon>
        <taxon>Chordata</taxon>
        <taxon>Craniata</taxon>
        <taxon>Vertebrata</taxon>
        <taxon>Euteleostomi</taxon>
        <taxon>Archelosauria</taxon>
        <taxon>Archosauria</taxon>
        <taxon>Dinosauria</taxon>
        <taxon>Saurischia</taxon>
        <taxon>Theropoda</taxon>
        <taxon>Coelurosauria</taxon>
        <taxon>Aves</taxon>
        <taxon>Neognathae</taxon>
        <taxon>Galloanserae</taxon>
        <taxon>Anseriformes</taxon>
        <taxon>Anatidae</taxon>
        <taxon>Aythyinae</taxon>
        <taxon>Aythya</taxon>
    </lineage>
</organism>
<sequence>MAMALRKVLFGDTSRIFSRDWAQAHFRFREPHSDLAYALEADKGGTRAILMAVQGNIIKYLLFVRNTEYTHLERLCKISQKEQGEALAAALADSLWAAGEGQEATVCLISAATHFVPTTDYKADNFTERIQLFNFFEKAAAQKFIFDHINCFKSEGSKGLILFLYSLLFSRTLESYMPTLILMRRSNSQRNSDMMYDAPVTDLDITAIFCVWLHRVQNDLGGTTPHLLESSCGNVICTQVGSVLKTPKFPIWLCSINGMHSVLFSTNRLLLSDWKMEHVFHLYFYNGQRGQTRTAHLTVDTHSHHWEEGRRKDTSSPGKRSPSLEMAIRTRWPGATVSWNGTDPFF</sequence>
<dbReference type="GO" id="GO:0006508">
    <property type="term" value="P:proteolysis"/>
    <property type="evidence" value="ECO:0007669"/>
    <property type="project" value="UniProtKB-KW"/>
</dbReference>
<comment type="function">
    <text evidence="2">Hydrolase that can remove 'Lys-48'-linked conjugated ubiquitin from proteins.</text>
</comment>
<dbReference type="PANTHER" id="PTHR12473">
    <property type="entry name" value="UBIQUITIN CARBOXYL-TERMINAL HYDROLASE MINDY-4-RELATED"/>
    <property type="match status" value="1"/>
</dbReference>
<feature type="region of interest" description="Disordered" evidence="3">
    <location>
        <begin position="302"/>
        <end position="325"/>
    </location>
</feature>
<dbReference type="KEGG" id="aful:116492536"/>
<gene>
    <name evidence="6" type="primary">MINDY4B</name>
</gene>
<dbReference type="SMART" id="SM01174">
    <property type="entry name" value="DUF4205"/>
    <property type="match status" value="1"/>
</dbReference>
<dbReference type="EC" id="3.4.19.12" evidence="2"/>
<proteinExistence type="inferred from homology"/>
<evidence type="ECO:0000313" key="6">
    <source>
        <dbReference type="RefSeq" id="XP_032049199.1"/>
    </source>
</evidence>
<reference evidence="6" key="1">
    <citation type="submission" date="2025-08" db="UniProtKB">
        <authorList>
            <consortium name="RefSeq"/>
        </authorList>
    </citation>
    <scope>IDENTIFICATION</scope>
    <source>
        <tissue evidence="6">Lung</tissue>
    </source>
</reference>
<dbReference type="CTD" id="646951"/>
<accession>A0A6J3DF86</accession>
<keyword evidence="5" id="KW-1185">Reference proteome</keyword>
<keyword evidence="2" id="KW-0645">Protease</keyword>
<dbReference type="InParanoid" id="A0A6J3DF86"/>
<dbReference type="AlphaFoldDB" id="A0A6J3DF86"/>
<dbReference type="Proteomes" id="UP000504639">
    <property type="component" value="Chromosome 9"/>
</dbReference>
<protein>
    <recommendedName>
        <fullName evidence="2">Ubiquitin carboxyl-terminal hydrolase MINDY</fullName>
        <ecNumber evidence="2">3.4.19.12</ecNumber>
    </recommendedName>
</protein>
<dbReference type="PANTHER" id="PTHR12473:SF18">
    <property type="entry name" value="INACTIVE UBIQUITIN CARBOXYL-TERMINAL HYDROLASE MINDY-4B"/>
    <property type="match status" value="1"/>
</dbReference>
<evidence type="ECO:0000256" key="2">
    <source>
        <dbReference type="RuleBase" id="RU367088"/>
    </source>
</evidence>
<feature type="compositionally biased region" description="Basic and acidic residues" evidence="3">
    <location>
        <begin position="302"/>
        <end position="314"/>
    </location>
</feature>
<dbReference type="RefSeq" id="XP_032049199.1">
    <property type="nucleotide sequence ID" value="XM_032193308.1"/>
</dbReference>
<dbReference type="InterPro" id="IPR025257">
    <property type="entry name" value="MINDY-3/4_CD"/>
</dbReference>
<evidence type="ECO:0000256" key="3">
    <source>
        <dbReference type="SAM" id="MobiDB-lite"/>
    </source>
</evidence>
<evidence type="ECO:0000313" key="5">
    <source>
        <dbReference type="Proteomes" id="UP000504639"/>
    </source>
</evidence>
<dbReference type="GeneID" id="116492536"/>
<name>A0A6J3DF86_AYTFU</name>
<comment type="catalytic activity">
    <reaction evidence="2">
        <text>Thiol-dependent hydrolysis of ester, thioester, amide, peptide and isopeptide bonds formed by the C-terminal Gly of ubiquitin (a 76-residue protein attached to proteins as an intracellular targeting signal).</text>
        <dbReference type="EC" id="3.4.19.12"/>
    </reaction>
</comment>
<dbReference type="GO" id="GO:0071108">
    <property type="term" value="P:protein K48-linked deubiquitination"/>
    <property type="evidence" value="ECO:0007669"/>
    <property type="project" value="InterPro"/>
</dbReference>
<dbReference type="GO" id="GO:0004843">
    <property type="term" value="F:cysteine-type deubiquitinase activity"/>
    <property type="evidence" value="ECO:0007669"/>
    <property type="project" value="UniProtKB-UniRule"/>
</dbReference>
<comment type="similarity">
    <text evidence="1 2">Belongs to the MINDY deubiquitinase family. FAM188 subfamily.</text>
</comment>
<keyword evidence="2 6" id="KW-0378">Hydrolase</keyword>
<dbReference type="GO" id="GO:1990380">
    <property type="term" value="F:K48-linked deubiquitinase activity"/>
    <property type="evidence" value="ECO:0007669"/>
    <property type="project" value="UniProtKB-UniRule"/>
</dbReference>
<keyword evidence="2" id="KW-0788">Thiol protease</keyword>
<feature type="domain" description="Deubiquitinating enzyme MINDY-3/4 conserved" evidence="4">
    <location>
        <begin position="6"/>
        <end position="341"/>
    </location>
</feature>
<keyword evidence="2" id="KW-0833">Ubl conjugation pathway</keyword>
<dbReference type="InterPro" id="IPR039785">
    <property type="entry name" value="MINY3/4"/>
</dbReference>
<evidence type="ECO:0000256" key="1">
    <source>
        <dbReference type="ARBA" id="ARBA00011074"/>
    </source>
</evidence>
<evidence type="ECO:0000259" key="4">
    <source>
        <dbReference type="SMART" id="SM01174"/>
    </source>
</evidence>